<feature type="transmembrane region" description="Helical" evidence="1">
    <location>
        <begin position="20"/>
        <end position="39"/>
    </location>
</feature>
<gene>
    <name evidence="2" type="ORF">K460DRAFT_254644</name>
</gene>
<dbReference type="AlphaFoldDB" id="A0A9P4L9Y5"/>
<sequence>SASVRFGWRVLVLIGIRQNLQGWMIFFIVISAVIGTGIFSNGGSSVEIAGPGGALFALVIMGE</sequence>
<comment type="caution">
    <text evidence="2">The sequence shown here is derived from an EMBL/GenBank/DDBJ whole genome shotgun (WGS) entry which is preliminary data.</text>
</comment>
<dbReference type="GeneID" id="63844662"/>
<dbReference type="Proteomes" id="UP000800039">
    <property type="component" value="Unassembled WGS sequence"/>
</dbReference>
<dbReference type="EMBL" id="ML976615">
    <property type="protein sequence ID" value="KAF1846863.1"/>
    <property type="molecule type" value="Genomic_DNA"/>
</dbReference>
<proteinExistence type="predicted"/>
<keyword evidence="1" id="KW-0812">Transmembrane</keyword>
<evidence type="ECO:0000313" key="3">
    <source>
        <dbReference type="Proteomes" id="UP000800039"/>
    </source>
</evidence>
<evidence type="ECO:0000313" key="2">
    <source>
        <dbReference type="EMBL" id="KAF1846863.1"/>
    </source>
</evidence>
<feature type="non-terminal residue" evidence="2">
    <location>
        <position position="63"/>
    </location>
</feature>
<organism evidence="2 3">
    <name type="scientific">Cucurbitaria berberidis CBS 394.84</name>
    <dbReference type="NCBI Taxonomy" id="1168544"/>
    <lineage>
        <taxon>Eukaryota</taxon>
        <taxon>Fungi</taxon>
        <taxon>Dikarya</taxon>
        <taxon>Ascomycota</taxon>
        <taxon>Pezizomycotina</taxon>
        <taxon>Dothideomycetes</taxon>
        <taxon>Pleosporomycetidae</taxon>
        <taxon>Pleosporales</taxon>
        <taxon>Pleosporineae</taxon>
        <taxon>Cucurbitariaceae</taxon>
        <taxon>Cucurbitaria</taxon>
    </lineage>
</organism>
<evidence type="ECO:0000256" key="1">
    <source>
        <dbReference type="SAM" id="Phobius"/>
    </source>
</evidence>
<keyword evidence="3" id="KW-1185">Reference proteome</keyword>
<dbReference type="RefSeq" id="XP_040789426.1">
    <property type="nucleotide sequence ID" value="XM_040927409.1"/>
</dbReference>
<dbReference type="OrthoDB" id="3900342at2759"/>
<protein>
    <submittedName>
        <fullName evidence="2">Uncharacterized protein</fullName>
    </submittedName>
</protein>
<name>A0A9P4L9Y5_9PLEO</name>
<keyword evidence="1" id="KW-0472">Membrane</keyword>
<accession>A0A9P4L9Y5</accession>
<feature type="non-terminal residue" evidence="2">
    <location>
        <position position="1"/>
    </location>
</feature>
<keyword evidence="1" id="KW-1133">Transmembrane helix</keyword>
<reference evidence="2" key="1">
    <citation type="submission" date="2020-01" db="EMBL/GenBank/DDBJ databases">
        <authorList>
            <consortium name="DOE Joint Genome Institute"/>
            <person name="Haridas S."/>
            <person name="Albert R."/>
            <person name="Binder M."/>
            <person name="Bloem J."/>
            <person name="Labutti K."/>
            <person name="Salamov A."/>
            <person name="Andreopoulos B."/>
            <person name="Baker S.E."/>
            <person name="Barry K."/>
            <person name="Bills G."/>
            <person name="Bluhm B.H."/>
            <person name="Cannon C."/>
            <person name="Castanera R."/>
            <person name="Culley D.E."/>
            <person name="Daum C."/>
            <person name="Ezra D."/>
            <person name="Gonzalez J.B."/>
            <person name="Henrissat B."/>
            <person name="Kuo A."/>
            <person name="Liang C."/>
            <person name="Lipzen A."/>
            <person name="Lutzoni F."/>
            <person name="Magnuson J."/>
            <person name="Mondo S."/>
            <person name="Nolan M."/>
            <person name="Ohm R."/>
            <person name="Pangilinan J."/>
            <person name="Park H.-J."/>
            <person name="Ramirez L."/>
            <person name="Alfaro M."/>
            <person name="Sun H."/>
            <person name="Tritt A."/>
            <person name="Yoshinaga Y."/>
            <person name="Zwiers L.-H."/>
            <person name="Turgeon B.G."/>
            <person name="Goodwin S.B."/>
            <person name="Spatafora J.W."/>
            <person name="Crous P.W."/>
            <person name="Grigoriev I.V."/>
        </authorList>
    </citation>
    <scope>NUCLEOTIDE SEQUENCE</scope>
    <source>
        <strain evidence="2">CBS 394.84</strain>
    </source>
</reference>